<evidence type="ECO:0000313" key="2">
    <source>
        <dbReference type="EMBL" id="OGD79108.1"/>
    </source>
</evidence>
<comment type="caution">
    <text evidence="2">The sequence shown here is derived from an EMBL/GenBank/DDBJ whole genome shotgun (WGS) entry which is preliminary data.</text>
</comment>
<dbReference type="Gene3D" id="3.40.50.410">
    <property type="entry name" value="von Willebrand factor, type A domain"/>
    <property type="match status" value="1"/>
</dbReference>
<dbReference type="InterPro" id="IPR036465">
    <property type="entry name" value="vWFA_dom_sf"/>
</dbReference>
<reference evidence="2 3" key="1">
    <citation type="journal article" date="2016" name="Nat. Commun.">
        <title>Thousands of microbial genomes shed light on interconnected biogeochemical processes in an aquifer system.</title>
        <authorList>
            <person name="Anantharaman K."/>
            <person name="Brown C.T."/>
            <person name="Hug L.A."/>
            <person name="Sharon I."/>
            <person name="Castelle C.J."/>
            <person name="Probst A.J."/>
            <person name="Thomas B.C."/>
            <person name="Singh A."/>
            <person name="Wilkins M.J."/>
            <person name="Karaoz U."/>
            <person name="Brodie E.L."/>
            <person name="Williams K.H."/>
            <person name="Hubbard S.S."/>
            <person name="Banfield J.F."/>
        </authorList>
    </citation>
    <scope>NUCLEOTIDE SEQUENCE [LARGE SCALE GENOMIC DNA]</scope>
</reference>
<dbReference type="PROSITE" id="PS50234">
    <property type="entry name" value="VWFA"/>
    <property type="match status" value="1"/>
</dbReference>
<evidence type="ECO:0000259" key="1">
    <source>
        <dbReference type="PROSITE" id="PS50234"/>
    </source>
</evidence>
<dbReference type="InterPro" id="IPR002035">
    <property type="entry name" value="VWF_A"/>
</dbReference>
<gene>
    <name evidence="2" type="ORF">A2368_00900</name>
</gene>
<dbReference type="EMBL" id="MFAM01000026">
    <property type="protein sequence ID" value="OGD79108.1"/>
    <property type="molecule type" value="Genomic_DNA"/>
</dbReference>
<dbReference type="Proteomes" id="UP000176682">
    <property type="component" value="Unassembled WGS sequence"/>
</dbReference>
<dbReference type="SUPFAM" id="SSF53300">
    <property type="entry name" value="vWA-like"/>
    <property type="match status" value="1"/>
</dbReference>
<feature type="domain" description="VWFA" evidence="1">
    <location>
        <begin position="44"/>
        <end position="250"/>
    </location>
</feature>
<accession>A0A1F5FHI4</accession>
<sequence>MFTLVSHWYQPVIRQRAQAIAQGEVHIDVAALTAASQVPDDEKGGAIILDISSSMTGIGLTNLKIAAKQALEDLPDGTKVTIITFSGYSDFGSDGHAIFQSLAQDTVLTPSSRIELAKEIDKLQAGGYTRFFEPTFSGIHWLSQLGEMAKVVILCTDGEPTVPFVNPGSWSKFFRDLGTTVIPQEEDNDLMLQLCAQLLGLGAPLFAYGMGTAYQEDILTAWVEAAGGESRLFHVTSGGAGLNAAMQQSIARLAKAVAHKVEIAFVAAAGVEIVDIFAMVPAPRHVGNIDPALAVDKVGMVNSAEGAPYQVVFRFLGTPPLAQSVPVATIKVTYYVGTQQFTEEFPLTIDVTNDQDLVASRQDDSVAVTLTKTQSLLGADQALRDLTAARTRGDQDAIDRATAAFTRSKTMAAATNDPALSALLSGMASGDPDIARDSLSRARSMHVDLDKLLDGLEAEDDD</sequence>
<protein>
    <recommendedName>
        <fullName evidence="1">VWFA domain-containing protein</fullName>
    </recommendedName>
</protein>
<name>A0A1F5FHI4_9BACT</name>
<proteinExistence type="predicted"/>
<organism evidence="2 3">
    <name type="scientific">Candidatus Collierbacteria bacterium RIFOXYB1_FULL_49_13</name>
    <dbReference type="NCBI Taxonomy" id="1817728"/>
    <lineage>
        <taxon>Bacteria</taxon>
        <taxon>Candidatus Collieribacteriota</taxon>
    </lineage>
</organism>
<dbReference type="AlphaFoldDB" id="A0A1F5FHI4"/>
<evidence type="ECO:0000313" key="3">
    <source>
        <dbReference type="Proteomes" id="UP000176682"/>
    </source>
</evidence>